<evidence type="ECO:0000313" key="2">
    <source>
        <dbReference type="Proteomes" id="UP000625711"/>
    </source>
</evidence>
<evidence type="ECO:0000313" key="1">
    <source>
        <dbReference type="EMBL" id="KAF7286659.1"/>
    </source>
</evidence>
<organism evidence="1 2">
    <name type="scientific">Rhynchophorus ferrugineus</name>
    <name type="common">Red palm weevil</name>
    <name type="synonym">Curculio ferrugineus</name>
    <dbReference type="NCBI Taxonomy" id="354439"/>
    <lineage>
        <taxon>Eukaryota</taxon>
        <taxon>Metazoa</taxon>
        <taxon>Ecdysozoa</taxon>
        <taxon>Arthropoda</taxon>
        <taxon>Hexapoda</taxon>
        <taxon>Insecta</taxon>
        <taxon>Pterygota</taxon>
        <taxon>Neoptera</taxon>
        <taxon>Endopterygota</taxon>
        <taxon>Coleoptera</taxon>
        <taxon>Polyphaga</taxon>
        <taxon>Cucujiformia</taxon>
        <taxon>Curculionidae</taxon>
        <taxon>Dryophthorinae</taxon>
        <taxon>Rhynchophorus</taxon>
    </lineage>
</organism>
<reference evidence="1" key="1">
    <citation type="submission" date="2020-08" db="EMBL/GenBank/DDBJ databases">
        <title>Genome sequencing and assembly of the red palm weevil Rhynchophorus ferrugineus.</title>
        <authorList>
            <person name="Dias G.B."/>
            <person name="Bergman C.M."/>
            <person name="Manee M."/>
        </authorList>
    </citation>
    <scope>NUCLEOTIDE SEQUENCE</scope>
    <source>
        <strain evidence="1">AA-2017</strain>
        <tissue evidence="1">Whole larva</tissue>
    </source>
</reference>
<name>A0A834IST9_RHYFE</name>
<protein>
    <submittedName>
        <fullName evidence="1">Uncharacterized protein</fullName>
    </submittedName>
</protein>
<gene>
    <name evidence="1" type="ORF">GWI33_004688</name>
</gene>
<proteinExistence type="predicted"/>
<dbReference type="EMBL" id="JAACXV010000023">
    <property type="protein sequence ID" value="KAF7286659.1"/>
    <property type="molecule type" value="Genomic_DNA"/>
</dbReference>
<accession>A0A834IST9</accession>
<keyword evidence="2" id="KW-1185">Reference proteome</keyword>
<dbReference type="Proteomes" id="UP000625711">
    <property type="component" value="Unassembled WGS sequence"/>
</dbReference>
<sequence length="74" mass="8775">MHFTYTLRQIVNNQTLEALKRSITKTIAEAAPHIQAAKENQIKIIKLIYHKSRLLPYRANYYKFKKREGKLEDS</sequence>
<comment type="caution">
    <text evidence="1">The sequence shown here is derived from an EMBL/GenBank/DDBJ whole genome shotgun (WGS) entry which is preliminary data.</text>
</comment>
<dbReference type="AlphaFoldDB" id="A0A834IST9"/>